<dbReference type="FunFam" id="2.60.40.10:FF:000026">
    <property type="entry name" value="roundabout homolog 2 isoform X1"/>
    <property type="match status" value="1"/>
</dbReference>
<evidence type="ECO:0000256" key="8">
    <source>
        <dbReference type="ARBA" id="ARBA00022782"/>
    </source>
</evidence>
<dbReference type="CDD" id="cd05726">
    <property type="entry name" value="IgI_4_Robo"/>
    <property type="match status" value="1"/>
</dbReference>
<evidence type="ECO:0000256" key="15">
    <source>
        <dbReference type="ARBA" id="ARBA00023319"/>
    </source>
</evidence>
<evidence type="ECO:0000256" key="7">
    <source>
        <dbReference type="ARBA" id="ARBA00022737"/>
    </source>
</evidence>
<dbReference type="InterPro" id="IPR013106">
    <property type="entry name" value="Ig_V-set"/>
</dbReference>
<dbReference type="GO" id="GO:0008046">
    <property type="term" value="F:axon guidance receptor activity"/>
    <property type="evidence" value="ECO:0007669"/>
    <property type="project" value="InterPro"/>
</dbReference>
<feature type="domain" description="Ig-like" evidence="19">
    <location>
        <begin position="223"/>
        <end position="307"/>
    </location>
</feature>
<evidence type="ECO:0000256" key="12">
    <source>
        <dbReference type="ARBA" id="ARBA00023157"/>
    </source>
</evidence>
<dbReference type="InterPro" id="IPR007110">
    <property type="entry name" value="Ig-like_dom"/>
</dbReference>
<accession>W5K2I5</accession>
<feature type="compositionally biased region" description="Pro residues" evidence="17">
    <location>
        <begin position="1142"/>
        <end position="1153"/>
    </location>
</feature>
<evidence type="ECO:0000259" key="19">
    <source>
        <dbReference type="PROSITE" id="PS50835"/>
    </source>
</evidence>
<keyword evidence="15" id="KW-0393">Immunoglobulin domain</keyword>
<dbReference type="CDD" id="cd20952">
    <property type="entry name" value="IgI_5_Robo"/>
    <property type="match status" value="1"/>
</dbReference>
<evidence type="ECO:0000313" key="22">
    <source>
        <dbReference type="Proteomes" id="UP000018467"/>
    </source>
</evidence>
<dbReference type="Bgee" id="ENSAMXG00000001638">
    <property type="expression patterns" value="Expressed in brain and 12 other cell types or tissues"/>
</dbReference>
<dbReference type="SMART" id="SM00060">
    <property type="entry name" value="FN3"/>
    <property type="match status" value="3"/>
</dbReference>
<sequence length="1490" mass="162148">WVYVRTCVYIYVCVCVCVCSRLRQEDSPPRIVEHPSDLIVSKGEPATLNCKAEGRPSPTVEWYKDGERVETDRDNPRSHRMLLPSGSLFFLRIVHGRRSKPDDGSYVCVARNYLGEAVSHNASLEVAILRDDFRQNPADVMVAEGEPAVLECQPPRGHPEPTISWRKDGTNINDRDERITIRSGKLMITNARKSDAGKYVCVGTNMVGERESEIAELTVLERPSFTRRPSSVVVLADESVEFRCEARGDPFPTIRWRKEDGELPKGRYEILEDHTLSLQRVTPADVGSYSCLAENMVGKAEASATLTVHVPPAFAVRPRNQVVGVGRTVTFQCEATGNPQPAIFWQREGSQNLLFSYQPPQPSSRFSVSQTGDLTITDVQRSDGGLYSCQALNIAGSVITKALLEVTDVVSDRPPPVIRQGPENQTVAVDGTVLLNCVATGTPTPTLLWRKDGMLVSTHDSRITQLDSGALQIRYAKLVDTGVYTCVATSPSGEASWKAYLAVEEFGVAVQPGRPTDPNLIPSAPSKPEVTDVTRTSVTLSWKASPNGATPTSYVIEAFSHASGSSWVTLADHVKTESFILKGLKPSAVYLFLVRAANAYGLSDPSPITDAIRTQDTPPTIQGVDHRQIQKELGDVVVHLHNPTILSSSSVRVQWTVEQQSQYIQGYKVMYRPSSDSGEPRGQWGVFEVRTPGEDGAVVPQLKKGVTYEFKVRPFFDEFQGVDSEVKVARTLEEAPSGAPRGVTVTKSDTNGTAIVVAWQPPPVEEQNGAVQEYKIWCLGNETRYHINRTVDGSTFSIVIPSLSPGIRYSVAVAASNGAGPGVKSDVTFFQLDSSGQVLESTDDQDTFSNISDVVKQPAFIAGIGATCWVVLMVFSVWLYRHRKKRSGLSSSYAGIRKVAYQRGGEAVCSAGRPGLLNMGETANQPWLADSWPNACANHKDCSINCCNGGNGTSDSNLTTYSRPADCIANYNSQLDNKQGVMMGSDSAVYSDVDLSNKLNEMKTFNSSGICYMGPGGSPPTPYEPTPYATTQLIQSNIMTKNSGAGPGAGPGDFNDKRWKPQQPKPPEITSQMQFNIMEQNRLNKSYLPPTIPYNQANEHSSAGSYHSSDRGSNSTSGSQNYKKGTRTPKLAKQNAVNWAEPLPPPPLNPPPSRSCEDYLQPLDKSFDPDPQCPMLQNRMYLHQGEMEEEEDEGQESLDRCPTPPVRGAASSPAGMSYSHQSTATLTPSPQGDIHPGLHNSQDERRRHTASPPPPPRPLSPTHTYGYISGPVQQQTQQQQLSRRLQLHRGLEQTPASSTGDLESSVTGSMINGWGSASEEDNVSSGRSSAISSSDGSFFTDADFAQAVATAAEYAGLRVAHYPGPVDLVGGGEWQGYGVRGYFRSSHINLVNTPCEQDLGLTNHMLFFYFLCLAAAEDIPPYNRPNFPAAQGQKEAPSSSSSVSSRGSGGRRRGDVAPGSRRNPSETGLPNLGAFSHQEEELEVCIHVKP</sequence>
<feature type="compositionally biased region" description="Acidic residues" evidence="17">
    <location>
        <begin position="1187"/>
        <end position="1196"/>
    </location>
</feature>
<name>W5K2I5_ASTMX</name>
<dbReference type="SMART" id="SM00409">
    <property type="entry name" value="IG"/>
    <property type="match status" value="5"/>
</dbReference>
<dbReference type="FunFam" id="2.60.40.10:FF:000008">
    <property type="entry name" value="roundabout homolog 2 isoform X2"/>
    <property type="match status" value="2"/>
</dbReference>
<protein>
    <submittedName>
        <fullName evidence="21">Roundabout guidance receptor 1</fullName>
    </submittedName>
</protein>
<evidence type="ECO:0000256" key="5">
    <source>
        <dbReference type="ARBA" id="ARBA00022692"/>
    </source>
</evidence>
<dbReference type="GO" id="GO:0051239">
    <property type="term" value="P:regulation of multicellular organismal process"/>
    <property type="evidence" value="ECO:0007669"/>
    <property type="project" value="UniProtKB-ARBA"/>
</dbReference>
<dbReference type="STRING" id="7994.ENSAMXP00000001796"/>
<dbReference type="CDD" id="cd05724">
    <property type="entry name" value="IgI_2_Robo"/>
    <property type="match status" value="1"/>
</dbReference>
<dbReference type="PROSITE" id="PS50853">
    <property type="entry name" value="FN3"/>
    <property type="match status" value="3"/>
</dbReference>
<dbReference type="eggNOG" id="KOG4222">
    <property type="taxonomic scope" value="Eukaryota"/>
</dbReference>
<dbReference type="InterPro" id="IPR032986">
    <property type="entry name" value="Robo1_Ig-like3"/>
</dbReference>
<keyword evidence="14" id="KW-0325">Glycoprotein</keyword>
<proteinExistence type="inferred from homology"/>
<feature type="domain" description="Ig-like" evidence="19">
    <location>
        <begin position="29"/>
        <end position="125"/>
    </location>
</feature>
<keyword evidence="5" id="KW-0812">Transmembrane</keyword>
<organism evidence="21 22">
    <name type="scientific">Astyanax mexicanus</name>
    <name type="common">Blind cave fish</name>
    <name type="synonym">Astyanax fasciatus mexicanus</name>
    <dbReference type="NCBI Taxonomy" id="7994"/>
    <lineage>
        <taxon>Eukaryota</taxon>
        <taxon>Metazoa</taxon>
        <taxon>Chordata</taxon>
        <taxon>Craniata</taxon>
        <taxon>Vertebrata</taxon>
        <taxon>Euteleostomi</taxon>
        <taxon>Actinopterygii</taxon>
        <taxon>Neopterygii</taxon>
        <taxon>Teleostei</taxon>
        <taxon>Ostariophysi</taxon>
        <taxon>Characiformes</taxon>
        <taxon>Characoidei</taxon>
        <taxon>Acestrorhamphidae</taxon>
        <taxon>Acestrorhamphinae</taxon>
        <taxon>Astyanax</taxon>
    </lineage>
</organism>
<feature type="compositionally biased region" description="Polar residues" evidence="17">
    <location>
        <begin position="1093"/>
        <end position="1107"/>
    </location>
</feature>
<evidence type="ECO:0000259" key="20">
    <source>
        <dbReference type="PROSITE" id="PS50853"/>
    </source>
</evidence>
<evidence type="ECO:0000256" key="14">
    <source>
        <dbReference type="ARBA" id="ARBA00023180"/>
    </source>
</evidence>
<dbReference type="HOGENOM" id="CLU_003227_3_0_1"/>
<keyword evidence="13" id="KW-0675">Receptor</keyword>
<comment type="similarity">
    <text evidence="16">Belongs to the immunoglobulin superfamily. ROBO family.</text>
</comment>
<evidence type="ECO:0000256" key="4">
    <source>
        <dbReference type="ARBA" id="ARBA00022553"/>
    </source>
</evidence>
<evidence type="ECO:0000256" key="1">
    <source>
        <dbReference type="ARBA" id="ARBA00004479"/>
    </source>
</evidence>
<feature type="domain" description="Ig-like" evidence="19">
    <location>
        <begin position="131"/>
        <end position="218"/>
    </location>
</feature>
<comment type="subcellular location">
    <subcellularLocation>
        <location evidence="1">Membrane</location>
        <topology evidence="1">Single-pass type I membrane protein</topology>
    </subcellularLocation>
</comment>
<dbReference type="CDD" id="cd00063">
    <property type="entry name" value="FN3"/>
    <property type="match status" value="3"/>
</dbReference>
<feature type="signal peptide" evidence="18">
    <location>
        <begin position="1"/>
        <end position="19"/>
    </location>
</feature>
<dbReference type="Pfam" id="PF00041">
    <property type="entry name" value="fn3"/>
    <property type="match status" value="3"/>
</dbReference>
<evidence type="ECO:0000256" key="6">
    <source>
        <dbReference type="ARBA" id="ARBA00022729"/>
    </source>
</evidence>
<dbReference type="CDD" id="cd07693">
    <property type="entry name" value="IgC_1_Robo"/>
    <property type="match status" value="1"/>
</dbReference>
<reference evidence="22" key="2">
    <citation type="journal article" date="2014" name="Nat. Commun.">
        <title>The cavefish genome reveals candidate genes for eye loss.</title>
        <authorList>
            <person name="McGaugh S.E."/>
            <person name="Gross J.B."/>
            <person name="Aken B."/>
            <person name="Blin M."/>
            <person name="Borowsky R."/>
            <person name="Chalopin D."/>
            <person name="Hinaux H."/>
            <person name="Jeffery W.R."/>
            <person name="Keene A."/>
            <person name="Ma L."/>
            <person name="Minx P."/>
            <person name="Murphy D."/>
            <person name="O'Quin K.E."/>
            <person name="Retaux S."/>
            <person name="Rohner N."/>
            <person name="Searle S.M."/>
            <person name="Stahl B.A."/>
            <person name="Tabin C."/>
            <person name="Volff J.N."/>
            <person name="Yoshizawa M."/>
            <person name="Warren W.C."/>
        </authorList>
    </citation>
    <scope>NUCLEOTIDE SEQUENCE [LARGE SCALE GENOMIC DNA]</scope>
    <source>
        <strain evidence="22">female</strain>
    </source>
</reference>
<feature type="region of interest" description="Disordered" evidence="17">
    <location>
        <begin position="1086"/>
        <end position="1328"/>
    </location>
</feature>
<dbReference type="GeneTree" id="ENSGT00940000154477"/>
<evidence type="ECO:0000313" key="21">
    <source>
        <dbReference type="Ensembl" id="ENSAMXP00000001796.2"/>
    </source>
</evidence>
<dbReference type="CDD" id="cd05725">
    <property type="entry name" value="IgI_3_Robo"/>
    <property type="match status" value="1"/>
</dbReference>
<keyword evidence="11" id="KW-0472">Membrane</keyword>
<dbReference type="OrthoDB" id="428111at2759"/>
<reference evidence="22" key="1">
    <citation type="submission" date="2013-03" db="EMBL/GenBank/DDBJ databases">
        <authorList>
            <person name="Jeffery W."/>
            <person name="Warren W."/>
            <person name="Wilson R.K."/>
        </authorList>
    </citation>
    <scope>NUCLEOTIDE SEQUENCE</scope>
    <source>
        <strain evidence="22">female</strain>
    </source>
</reference>
<keyword evidence="4" id="KW-0597">Phosphoprotein</keyword>
<keyword evidence="2" id="KW-0217">Developmental protein</keyword>
<dbReference type="FunFam" id="2.60.40.10:FF:000065">
    <property type="entry name" value="roundabout homolog 1 isoform X3"/>
    <property type="match status" value="1"/>
</dbReference>
<feature type="domain" description="Ig-like" evidence="19">
    <location>
        <begin position="416"/>
        <end position="496"/>
    </location>
</feature>
<dbReference type="FunFam" id="2.60.40.10:FF:000055">
    <property type="entry name" value="roundabout homolog 1 isoform X2"/>
    <property type="match status" value="1"/>
</dbReference>
<feature type="domain" description="Fibronectin type-III" evidence="20">
    <location>
        <begin position="636"/>
        <end position="734"/>
    </location>
</feature>
<dbReference type="FunFam" id="2.60.40.10:FF:000058">
    <property type="entry name" value="roundabout homolog 2 isoform X3"/>
    <property type="match status" value="1"/>
</dbReference>
<feature type="region of interest" description="Disordered" evidence="17">
    <location>
        <begin position="1039"/>
        <end position="1068"/>
    </location>
</feature>
<evidence type="ECO:0000256" key="10">
    <source>
        <dbReference type="ARBA" id="ARBA00022989"/>
    </source>
</evidence>
<dbReference type="GO" id="GO:0016199">
    <property type="term" value="P:axon midline choice point recognition"/>
    <property type="evidence" value="ECO:0007669"/>
    <property type="project" value="InterPro"/>
</dbReference>
<evidence type="ECO:0000256" key="9">
    <source>
        <dbReference type="ARBA" id="ARBA00022902"/>
    </source>
</evidence>
<feature type="compositionally biased region" description="Polar residues" evidence="17">
    <location>
        <begin position="1294"/>
        <end position="1310"/>
    </location>
</feature>
<dbReference type="InParanoid" id="W5K2I5"/>
<dbReference type="Proteomes" id="UP000018467">
    <property type="component" value="Unassembled WGS sequence"/>
</dbReference>
<dbReference type="Gene3D" id="2.60.40.10">
    <property type="entry name" value="Immunoglobulins"/>
    <property type="match status" value="8"/>
</dbReference>
<feature type="domain" description="Fibronectin type-III" evidence="20">
    <location>
        <begin position="524"/>
        <end position="617"/>
    </location>
</feature>
<reference evidence="21" key="4">
    <citation type="submission" date="2025-09" db="UniProtKB">
        <authorList>
            <consortium name="Ensembl"/>
        </authorList>
    </citation>
    <scope>IDENTIFICATION</scope>
</reference>
<dbReference type="SUPFAM" id="SSF49265">
    <property type="entry name" value="Fibronectin type III"/>
    <property type="match status" value="2"/>
</dbReference>
<feature type="region of interest" description="Disordered" evidence="17">
    <location>
        <begin position="1424"/>
        <end position="1475"/>
    </location>
</feature>
<feature type="chain" id="PRO_5017349412" evidence="18">
    <location>
        <begin position="20"/>
        <end position="1490"/>
    </location>
</feature>
<evidence type="ECO:0000256" key="18">
    <source>
        <dbReference type="SAM" id="SignalP"/>
    </source>
</evidence>
<dbReference type="GO" id="GO:0035385">
    <property type="term" value="P:Roundabout signaling pathway"/>
    <property type="evidence" value="ECO:0007669"/>
    <property type="project" value="InterPro"/>
</dbReference>
<dbReference type="InterPro" id="IPR013783">
    <property type="entry name" value="Ig-like_fold"/>
</dbReference>
<dbReference type="FunFam" id="2.60.40.10:FF:000043">
    <property type="entry name" value="roundabout homolog 2 isoform X2"/>
    <property type="match status" value="1"/>
</dbReference>
<dbReference type="InterPro" id="IPR003598">
    <property type="entry name" value="Ig_sub2"/>
</dbReference>
<dbReference type="InterPro" id="IPR003961">
    <property type="entry name" value="FN3_dom"/>
</dbReference>
<dbReference type="GO" id="GO:0022603">
    <property type="term" value="P:regulation of anatomical structure morphogenesis"/>
    <property type="evidence" value="ECO:0007669"/>
    <property type="project" value="UniProtKB-ARBA"/>
</dbReference>
<dbReference type="Pfam" id="PF07679">
    <property type="entry name" value="I-set"/>
    <property type="match status" value="2"/>
</dbReference>
<dbReference type="FunFam" id="2.60.40.10:FF:000053">
    <property type="entry name" value="Roundabout guidance receptor 1"/>
    <property type="match status" value="1"/>
</dbReference>
<keyword evidence="8" id="KW-0221">Differentiation</keyword>
<dbReference type="GO" id="GO:0007417">
    <property type="term" value="P:central nervous system development"/>
    <property type="evidence" value="ECO:0007669"/>
    <property type="project" value="UniProtKB-ARBA"/>
</dbReference>
<dbReference type="SMART" id="SM00406">
    <property type="entry name" value="IGv"/>
    <property type="match status" value="3"/>
</dbReference>
<keyword evidence="10" id="KW-1133">Transmembrane helix</keyword>
<dbReference type="PANTHER" id="PTHR12231:SF243">
    <property type="entry name" value="ROUNDABOUT HOMOLOG 1"/>
    <property type="match status" value="1"/>
</dbReference>
<keyword evidence="6 18" id="KW-0732">Signal</keyword>
<keyword evidence="9" id="KW-0524">Neurogenesis</keyword>
<keyword evidence="12" id="KW-1015">Disulfide bond</keyword>
<dbReference type="GO" id="GO:0006935">
    <property type="term" value="P:chemotaxis"/>
    <property type="evidence" value="ECO:0007669"/>
    <property type="project" value="UniProtKB-KW"/>
</dbReference>
<dbReference type="SMART" id="SM00408">
    <property type="entry name" value="IGc2"/>
    <property type="match status" value="5"/>
</dbReference>
<dbReference type="GO" id="GO:0016020">
    <property type="term" value="C:membrane"/>
    <property type="evidence" value="ECO:0007669"/>
    <property type="project" value="UniProtKB-SubCell"/>
</dbReference>
<dbReference type="SUPFAM" id="SSF48726">
    <property type="entry name" value="Immunoglobulin"/>
    <property type="match status" value="5"/>
</dbReference>
<evidence type="ECO:0000256" key="16">
    <source>
        <dbReference type="ARBA" id="ARBA00061206"/>
    </source>
</evidence>
<evidence type="ECO:0000256" key="2">
    <source>
        <dbReference type="ARBA" id="ARBA00022473"/>
    </source>
</evidence>
<dbReference type="InterPro" id="IPR036116">
    <property type="entry name" value="FN3_sf"/>
</dbReference>
<dbReference type="InterPro" id="IPR051170">
    <property type="entry name" value="Neural/epithelial_adhesion"/>
</dbReference>
<feature type="compositionally biased region" description="Polar residues" evidence="17">
    <location>
        <begin position="1218"/>
        <end position="1230"/>
    </location>
</feature>
<feature type="domain" description="Ig-like" evidence="19">
    <location>
        <begin position="312"/>
        <end position="407"/>
    </location>
</feature>
<keyword evidence="7" id="KW-0677">Repeat</keyword>
<feature type="domain" description="Fibronectin type-III" evidence="20">
    <location>
        <begin position="739"/>
        <end position="835"/>
    </location>
</feature>
<dbReference type="InterPro" id="IPR003599">
    <property type="entry name" value="Ig_sub"/>
</dbReference>
<dbReference type="InterPro" id="IPR013098">
    <property type="entry name" value="Ig_I-set"/>
</dbReference>
<dbReference type="PROSITE" id="PS50835">
    <property type="entry name" value="IG_LIKE"/>
    <property type="match status" value="5"/>
</dbReference>
<keyword evidence="3" id="KW-0145">Chemotaxis</keyword>
<evidence type="ECO:0000256" key="11">
    <source>
        <dbReference type="ARBA" id="ARBA00023136"/>
    </source>
</evidence>
<feature type="compositionally biased region" description="Low complexity" evidence="17">
    <location>
        <begin position="1273"/>
        <end position="1284"/>
    </location>
</feature>
<reference evidence="21" key="3">
    <citation type="submission" date="2025-08" db="UniProtKB">
        <authorList>
            <consortium name="Ensembl"/>
        </authorList>
    </citation>
    <scope>IDENTIFICATION</scope>
</reference>
<evidence type="ECO:0000256" key="17">
    <source>
        <dbReference type="SAM" id="MobiDB-lite"/>
    </source>
</evidence>
<dbReference type="InterPro" id="IPR036179">
    <property type="entry name" value="Ig-like_dom_sf"/>
</dbReference>
<dbReference type="Ensembl" id="ENSAMXT00000001796.2">
    <property type="protein sequence ID" value="ENSAMXP00000001796.2"/>
    <property type="gene ID" value="ENSAMXG00000001638.2"/>
</dbReference>
<keyword evidence="22" id="KW-1185">Reference proteome</keyword>
<dbReference type="Pfam" id="PF13927">
    <property type="entry name" value="Ig_3"/>
    <property type="match status" value="3"/>
</dbReference>
<evidence type="ECO:0000256" key="13">
    <source>
        <dbReference type="ARBA" id="ARBA00023170"/>
    </source>
</evidence>
<evidence type="ECO:0000256" key="3">
    <source>
        <dbReference type="ARBA" id="ARBA00022500"/>
    </source>
</evidence>
<dbReference type="PANTHER" id="PTHR12231">
    <property type="entry name" value="CTX-RELATED TYPE I TRANSMEMBRANE PROTEIN"/>
    <property type="match status" value="1"/>
</dbReference>